<accession>A0AAW4NQW4</accession>
<reference evidence="3" key="1">
    <citation type="submission" date="2021-07" db="EMBL/GenBank/DDBJ databases">
        <title>Genomic diversity and antimicrobial resistance of Prevotella spp. isolated from chronic lung disease airways.</title>
        <authorList>
            <person name="Webb K.A."/>
            <person name="Olagoke O.S."/>
            <person name="Baird T."/>
            <person name="Neill J."/>
            <person name="Pham A."/>
            <person name="Wells T.J."/>
            <person name="Ramsay K.A."/>
            <person name="Bell S.C."/>
            <person name="Sarovich D.S."/>
            <person name="Price E.P."/>
        </authorList>
    </citation>
    <scope>NUCLEOTIDE SEQUENCE</scope>
    <source>
        <strain evidence="3">SCHI0047.S.3</strain>
    </source>
</reference>
<evidence type="ECO:0000313" key="4">
    <source>
        <dbReference type="Proteomes" id="UP001196873"/>
    </source>
</evidence>
<dbReference type="InterPro" id="IPR005019">
    <property type="entry name" value="Adenine_glyco"/>
</dbReference>
<dbReference type="PANTHER" id="PTHR31116">
    <property type="entry name" value="OS04G0501200 PROTEIN"/>
    <property type="match status" value="1"/>
</dbReference>
<feature type="binding site" evidence="1">
    <location>
        <position position="183"/>
    </location>
    <ligand>
        <name>Zn(2+)</name>
        <dbReference type="ChEBI" id="CHEBI:29105"/>
    </ligand>
</feature>
<dbReference type="PANTHER" id="PTHR31116:SF29">
    <property type="entry name" value="DNA GLYCOSYLASE SUPERFAMILY PROTEIN"/>
    <property type="match status" value="1"/>
</dbReference>
<dbReference type="GO" id="GO:0046872">
    <property type="term" value="F:metal ion binding"/>
    <property type="evidence" value="ECO:0007669"/>
    <property type="project" value="UniProtKB-KW"/>
</dbReference>
<protein>
    <submittedName>
        <fullName evidence="3">DNA-3-methyladenine glycosylase I</fullName>
    </submittedName>
</protein>
<evidence type="ECO:0000256" key="1">
    <source>
        <dbReference type="PIRSR" id="PIRSR605019-1"/>
    </source>
</evidence>
<keyword evidence="1" id="KW-0862">Zinc</keyword>
<keyword evidence="2" id="KW-1133">Transmembrane helix</keyword>
<feature type="binding site" evidence="1">
    <location>
        <position position="187"/>
    </location>
    <ligand>
        <name>Zn(2+)</name>
        <dbReference type="ChEBI" id="CHEBI:29105"/>
    </ligand>
</feature>
<proteinExistence type="predicted"/>
<dbReference type="EMBL" id="JAHXRF010000008">
    <property type="protein sequence ID" value="MBW4865680.1"/>
    <property type="molecule type" value="Genomic_DNA"/>
</dbReference>
<keyword evidence="2" id="KW-0472">Membrane</keyword>
<feature type="transmembrane region" description="Helical" evidence="2">
    <location>
        <begin position="40"/>
        <end position="59"/>
    </location>
</feature>
<gene>
    <name evidence="3" type="ORF">KZY68_06580</name>
</gene>
<keyword evidence="2" id="KW-0812">Transmembrane</keyword>
<sequence length="193" mass="22589">MKQQPTNHDLTRCVWANSHPLLQQYHDEEWGVPVHDDSLLFMYLLMESMSCGLSWLLMLKKKEIFRTCFANFDYKVVATFSTDDIDQILSTEGMIHSERKVKAMVENARAFCQVRKEYGSFDAYIWSFTKGKSKQYASHQQHPCVRNTLSDHVAKDLKKRGFKYVGTIIIYSFLQAIGIINDHEHTCFRYSKD</sequence>
<dbReference type="AlphaFoldDB" id="A0AAW4NQW4"/>
<evidence type="ECO:0000313" key="3">
    <source>
        <dbReference type="EMBL" id="MBW4865680.1"/>
    </source>
</evidence>
<dbReference type="Proteomes" id="UP001196873">
    <property type="component" value="Unassembled WGS sequence"/>
</dbReference>
<dbReference type="Pfam" id="PF03352">
    <property type="entry name" value="Adenine_glyco"/>
    <property type="match status" value="1"/>
</dbReference>
<dbReference type="GO" id="GO:0006284">
    <property type="term" value="P:base-excision repair"/>
    <property type="evidence" value="ECO:0007669"/>
    <property type="project" value="InterPro"/>
</dbReference>
<feature type="transmembrane region" description="Helical" evidence="2">
    <location>
        <begin position="162"/>
        <end position="180"/>
    </location>
</feature>
<comment type="caution">
    <text evidence="3">The sequence shown here is derived from an EMBL/GenBank/DDBJ whole genome shotgun (WGS) entry which is preliminary data.</text>
</comment>
<keyword evidence="1" id="KW-0479">Metal-binding</keyword>
<name>A0AAW4NQW4_9BACT</name>
<feature type="binding site" evidence="1">
    <location>
        <position position="13"/>
    </location>
    <ligand>
        <name>Zn(2+)</name>
        <dbReference type="ChEBI" id="CHEBI:29105"/>
    </ligand>
</feature>
<dbReference type="RefSeq" id="WP_219426801.1">
    <property type="nucleotide sequence ID" value="NZ_JAHXQY010000028.1"/>
</dbReference>
<dbReference type="GO" id="GO:0008725">
    <property type="term" value="F:DNA-3-methyladenine glycosylase activity"/>
    <property type="evidence" value="ECO:0007669"/>
    <property type="project" value="InterPro"/>
</dbReference>
<organism evidence="3 4">
    <name type="scientific">Segatella salivae</name>
    <dbReference type="NCBI Taxonomy" id="228604"/>
    <lineage>
        <taxon>Bacteria</taxon>
        <taxon>Pseudomonadati</taxon>
        <taxon>Bacteroidota</taxon>
        <taxon>Bacteroidia</taxon>
        <taxon>Bacteroidales</taxon>
        <taxon>Prevotellaceae</taxon>
        <taxon>Segatella</taxon>
    </lineage>
</organism>
<feature type="binding site" evidence="1">
    <location>
        <position position="26"/>
    </location>
    <ligand>
        <name>Zn(2+)</name>
        <dbReference type="ChEBI" id="CHEBI:29105"/>
    </ligand>
</feature>
<evidence type="ECO:0000256" key="2">
    <source>
        <dbReference type="SAM" id="Phobius"/>
    </source>
</evidence>